<dbReference type="GO" id="GO:0043138">
    <property type="term" value="F:3'-5' DNA helicase activity"/>
    <property type="evidence" value="ECO:0007669"/>
    <property type="project" value="UniProtKB-EC"/>
</dbReference>
<proteinExistence type="inferred from homology"/>
<dbReference type="GO" id="GO:0009378">
    <property type="term" value="F:four-way junction helicase activity"/>
    <property type="evidence" value="ECO:0007669"/>
    <property type="project" value="TreeGrafter"/>
</dbReference>
<keyword evidence="5" id="KW-0547">Nucleotide-binding</keyword>
<reference evidence="20 21" key="1">
    <citation type="submission" date="2015-09" db="EMBL/GenBank/DDBJ databases">
        <authorList>
            <consortium name="Pathogen Informatics"/>
        </authorList>
    </citation>
    <scope>NUCLEOTIDE SEQUENCE [LARGE SCALE GENOMIC DNA]</scope>
    <source>
        <strain evidence="20 21">2789STDY5834856</strain>
    </source>
</reference>
<dbReference type="InterPro" id="IPR029491">
    <property type="entry name" value="Helicase_HTH"/>
</dbReference>
<dbReference type="RefSeq" id="WP_055265577.1">
    <property type="nucleotide sequence ID" value="NZ_CABIXQ010000010.1"/>
</dbReference>
<dbReference type="GO" id="GO:0005737">
    <property type="term" value="C:cytoplasm"/>
    <property type="evidence" value="ECO:0007669"/>
    <property type="project" value="TreeGrafter"/>
</dbReference>
<dbReference type="Pfam" id="PF00570">
    <property type="entry name" value="HRDC"/>
    <property type="match status" value="1"/>
</dbReference>
<dbReference type="Gene3D" id="3.40.50.300">
    <property type="entry name" value="P-loop containing nucleotide triphosphate hydrolases"/>
    <property type="match status" value="2"/>
</dbReference>
<dbReference type="SUPFAM" id="SSF47819">
    <property type="entry name" value="HRDC-like"/>
    <property type="match status" value="1"/>
</dbReference>
<keyword evidence="10" id="KW-0067">ATP-binding</keyword>
<dbReference type="InterPro" id="IPR044876">
    <property type="entry name" value="HRDC_dom_sf"/>
</dbReference>
<evidence type="ECO:0000256" key="15">
    <source>
        <dbReference type="ARBA" id="ARBA00034617"/>
    </source>
</evidence>
<dbReference type="PANTHER" id="PTHR13710:SF105">
    <property type="entry name" value="ATP-DEPENDENT DNA HELICASE Q1"/>
    <property type="match status" value="1"/>
</dbReference>
<dbReference type="Gene3D" id="1.10.150.80">
    <property type="entry name" value="HRDC domain"/>
    <property type="match status" value="1"/>
</dbReference>
<comment type="similarity">
    <text evidence="3">Belongs to the helicase family. RecQ subfamily.</text>
</comment>
<dbReference type="Proteomes" id="UP000095594">
    <property type="component" value="Unassembled WGS sequence"/>
</dbReference>
<dbReference type="GO" id="GO:0030894">
    <property type="term" value="C:replisome"/>
    <property type="evidence" value="ECO:0007669"/>
    <property type="project" value="TreeGrafter"/>
</dbReference>
<dbReference type="GO" id="GO:0009432">
    <property type="term" value="P:SOS response"/>
    <property type="evidence" value="ECO:0007669"/>
    <property type="project" value="UniProtKB-UniRule"/>
</dbReference>
<dbReference type="CDD" id="cd18794">
    <property type="entry name" value="SF2_C_RecQ"/>
    <property type="match status" value="1"/>
</dbReference>
<comment type="cofactor">
    <cofactor evidence="2">
        <name>Zn(2+)</name>
        <dbReference type="ChEBI" id="CHEBI:29105"/>
    </cofactor>
</comment>
<keyword evidence="12" id="KW-0233">DNA recombination</keyword>
<evidence type="ECO:0000313" key="20">
    <source>
        <dbReference type="EMBL" id="CUO50406.1"/>
    </source>
</evidence>
<dbReference type="SUPFAM" id="SSF46785">
    <property type="entry name" value="Winged helix' DNA-binding domain"/>
    <property type="match status" value="1"/>
</dbReference>
<dbReference type="GO" id="GO:0005524">
    <property type="term" value="F:ATP binding"/>
    <property type="evidence" value="ECO:0007669"/>
    <property type="project" value="UniProtKB-KW"/>
</dbReference>
<dbReference type="NCBIfam" id="TIGR00614">
    <property type="entry name" value="recQ_fam"/>
    <property type="match status" value="1"/>
</dbReference>
<evidence type="ECO:0000256" key="6">
    <source>
        <dbReference type="ARBA" id="ARBA00022763"/>
    </source>
</evidence>
<dbReference type="PROSITE" id="PS51192">
    <property type="entry name" value="HELICASE_ATP_BIND_1"/>
    <property type="match status" value="1"/>
</dbReference>
<evidence type="ECO:0000256" key="3">
    <source>
        <dbReference type="ARBA" id="ARBA00005446"/>
    </source>
</evidence>
<dbReference type="Pfam" id="PF00270">
    <property type="entry name" value="DEAD"/>
    <property type="match status" value="1"/>
</dbReference>
<keyword evidence="6" id="KW-0227">DNA damage</keyword>
<evidence type="ECO:0000256" key="4">
    <source>
        <dbReference type="ARBA" id="ARBA00022723"/>
    </source>
</evidence>
<accession>A0A174FNG7</accession>
<dbReference type="PROSITE" id="PS51194">
    <property type="entry name" value="HELICASE_CTER"/>
    <property type="match status" value="1"/>
</dbReference>
<gene>
    <name evidence="20" type="primary">recQ</name>
    <name evidence="20" type="ORF">ERS852471_01680</name>
</gene>
<dbReference type="GO" id="GO:0006281">
    <property type="term" value="P:DNA repair"/>
    <property type="evidence" value="ECO:0007669"/>
    <property type="project" value="UniProtKB-KW"/>
</dbReference>
<evidence type="ECO:0000256" key="12">
    <source>
        <dbReference type="ARBA" id="ARBA00023172"/>
    </source>
</evidence>
<dbReference type="InterPro" id="IPR004589">
    <property type="entry name" value="DNA_helicase_ATP-dep_RecQ"/>
</dbReference>
<keyword evidence="8 20" id="KW-0347">Helicase</keyword>
<dbReference type="FunFam" id="3.40.50.300:FF:000296">
    <property type="entry name" value="ATP-dependent DNA helicase RecQ"/>
    <property type="match status" value="1"/>
</dbReference>
<evidence type="ECO:0000256" key="13">
    <source>
        <dbReference type="ARBA" id="ARBA00023204"/>
    </source>
</evidence>
<evidence type="ECO:0000256" key="10">
    <source>
        <dbReference type="ARBA" id="ARBA00022840"/>
    </source>
</evidence>
<dbReference type="InterPro" id="IPR010997">
    <property type="entry name" value="HRDC-like_sf"/>
</dbReference>
<evidence type="ECO:0000256" key="7">
    <source>
        <dbReference type="ARBA" id="ARBA00022801"/>
    </source>
</evidence>
<evidence type="ECO:0000256" key="2">
    <source>
        <dbReference type="ARBA" id="ARBA00001947"/>
    </source>
</evidence>
<protein>
    <recommendedName>
        <fullName evidence="16">DNA helicase RecQ</fullName>
        <ecNumber evidence="16">5.6.2.4</ecNumber>
    </recommendedName>
</protein>
<evidence type="ECO:0000256" key="1">
    <source>
        <dbReference type="ARBA" id="ARBA00001946"/>
    </source>
</evidence>
<dbReference type="GO" id="GO:0006260">
    <property type="term" value="P:DNA replication"/>
    <property type="evidence" value="ECO:0007669"/>
    <property type="project" value="InterPro"/>
</dbReference>
<dbReference type="GO" id="GO:0043590">
    <property type="term" value="C:bacterial nucleoid"/>
    <property type="evidence" value="ECO:0007669"/>
    <property type="project" value="TreeGrafter"/>
</dbReference>
<dbReference type="PROSITE" id="PS50967">
    <property type="entry name" value="HRDC"/>
    <property type="match status" value="1"/>
</dbReference>
<dbReference type="AlphaFoldDB" id="A0A174FNG7"/>
<dbReference type="GO" id="GO:0003677">
    <property type="term" value="F:DNA binding"/>
    <property type="evidence" value="ECO:0007669"/>
    <property type="project" value="UniProtKB-KW"/>
</dbReference>
<feature type="domain" description="Helicase ATP-binding" evidence="18">
    <location>
        <begin position="25"/>
        <end position="194"/>
    </location>
</feature>
<keyword evidence="7 20" id="KW-0378">Hydrolase</keyword>
<dbReference type="SMART" id="SM00490">
    <property type="entry name" value="HELICc"/>
    <property type="match status" value="1"/>
</dbReference>
<dbReference type="GO" id="GO:0006310">
    <property type="term" value="P:DNA recombination"/>
    <property type="evidence" value="ECO:0007669"/>
    <property type="project" value="UniProtKB-UniRule"/>
</dbReference>
<dbReference type="Gene3D" id="1.10.10.10">
    <property type="entry name" value="Winged helix-like DNA-binding domain superfamily/Winged helix DNA-binding domain"/>
    <property type="match status" value="1"/>
</dbReference>
<dbReference type="SMART" id="SM00341">
    <property type="entry name" value="HRDC"/>
    <property type="match status" value="1"/>
</dbReference>
<evidence type="ECO:0000256" key="5">
    <source>
        <dbReference type="ARBA" id="ARBA00022741"/>
    </source>
</evidence>
<dbReference type="InterPro" id="IPR027417">
    <property type="entry name" value="P-loop_NTPase"/>
</dbReference>
<feature type="domain" description="HRDC" evidence="17">
    <location>
        <begin position="511"/>
        <end position="591"/>
    </location>
</feature>
<dbReference type="SMART" id="SM00487">
    <property type="entry name" value="DEXDc"/>
    <property type="match status" value="1"/>
</dbReference>
<evidence type="ECO:0000259" key="17">
    <source>
        <dbReference type="PROSITE" id="PS50967"/>
    </source>
</evidence>
<dbReference type="GO" id="GO:0016787">
    <property type="term" value="F:hydrolase activity"/>
    <property type="evidence" value="ECO:0007669"/>
    <property type="project" value="UniProtKB-KW"/>
</dbReference>
<organism evidence="20 21">
    <name type="scientific">Clostridium disporicum</name>
    <dbReference type="NCBI Taxonomy" id="84024"/>
    <lineage>
        <taxon>Bacteria</taxon>
        <taxon>Bacillati</taxon>
        <taxon>Bacillota</taxon>
        <taxon>Clostridia</taxon>
        <taxon>Eubacteriales</taxon>
        <taxon>Clostridiaceae</taxon>
        <taxon>Clostridium</taxon>
    </lineage>
</organism>
<keyword evidence="14" id="KW-0413">Isomerase</keyword>
<evidence type="ECO:0000259" key="18">
    <source>
        <dbReference type="PROSITE" id="PS51192"/>
    </source>
</evidence>
<dbReference type="InterPro" id="IPR036388">
    <property type="entry name" value="WH-like_DNA-bd_sf"/>
</dbReference>
<dbReference type="NCBIfam" id="TIGR01389">
    <property type="entry name" value="recQ"/>
    <property type="match status" value="1"/>
</dbReference>
<evidence type="ECO:0000259" key="19">
    <source>
        <dbReference type="PROSITE" id="PS51194"/>
    </source>
</evidence>
<comment type="catalytic activity">
    <reaction evidence="15">
        <text>Couples ATP hydrolysis with the unwinding of duplex DNA by translocating in the 3'-5' direction.</text>
        <dbReference type="EC" id="5.6.2.4"/>
    </reaction>
</comment>
<dbReference type="InterPro" id="IPR011545">
    <property type="entry name" value="DEAD/DEAH_box_helicase_dom"/>
</dbReference>
<dbReference type="InterPro" id="IPR036390">
    <property type="entry name" value="WH_DNA-bd_sf"/>
</dbReference>
<dbReference type="EMBL" id="CYZX01000010">
    <property type="protein sequence ID" value="CUO50406.1"/>
    <property type="molecule type" value="Genomic_DNA"/>
</dbReference>
<keyword evidence="11" id="KW-0238">DNA-binding</keyword>
<dbReference type="Pfam" id="PF09382">
    <property type="entry name" value="RQC"/>
    <property type="match status" value="1"/>
</dbReference>
<dbReference type="OrthoDB" id="9763310at2"/>
<dbReference type="SMART" id="SM00956">
    <property type="entry name" value="RQC"/>
    <property type="match status" value="1"/>
</dbReference>
<feature type="domain" description="Helicase C-terminal" evidence="19">
    <location>
        <begin position="218"/>
        <end position="369"/>
    </location>
</feature>
<dbReference type="CDD" id="cd17920">
    <property type="entry name" value="DEXHc_RecQ"/>
    <property type="match status" value="1"/>
</dbReference>
<dbReference type="Gene3D" id="1.10.10.1390">
    <property type="entry name" value="ATP-dependent DNA helicase RecQ"/>
    <property type="match status" value="1"/>
</dbReference>
<dbReference type="InterPro" id="IPR014001">
    <property type="entry name" value="Helicase_ATP-bd"/>
</dbReference>
<evidence type="ECO:0000313" key="21">
    <source>
        <dbReference type="Proteomes" id="UP000095594"/>
    </source>
</evidence>
<keyword evidence="9" id="KW-0862">Zinc</keyword>
<evidence type="ECO:0000256" key="8">
    <source>
        <dbReference type="ARBA" id="ARBA00022806"/>
    </source>
</evidence>
<dbReference type="Pfam" id="PF00271">
    <property type="entry name" value="Helicase_C"/>
    <property type="match status" value="1"/>
</dbReference>
<comment type="cofactor">
    <cofactor evidence="1">
        <name>Mg(2+)</name>
        <dbReference type="ChEBI" id="CHEBI:18420"/>
    </cofactor>
</comment>
<dbReference type="EC" id="5.6.2.4" evidence="16"/>
<dbReference type="Pfam" id="PF14493">
    <property type="entry name" value="HTH_40"/>
    <property type="match status" value="1"/>
</dbReference>
<dbReference type="InterPro" id="IPR001650">
    <property type="entry name" value="Helicase_C-like"/>
</dbReference>
<dbReference type="InterPro" id="IPR032284">
    <property type="entry name" value="RecQ_Zn-bd"/>
</dbReference>
<dbReference type="SUPFAM" id="SSF52540">
    <property type="entry name" value="P-loop containing nucleoside triphosphate hydrolases"/>
    <property type="match status" value="1"/>
</dbReference>
<dbReference type="GO" id="GO:0046872">
    <property type="term" value="F:metal ion binding"/>
    <property type="evidence" value="ECO:0007669"/>
    <property type="project" value="UniProtKB-KW"/>
</dbReference>
<name>A0A174FNG7_9CLOT</name>
<dbReference type="InterPro" id="IPR018982">
    <property type="entry name" value="RQC_domain"/>
</dbReference>
<dbReference type="InterPro" id="IPR006293">
    <property type="entry name" value="DNA_helicase_ATP-dep_RecQ_bac"/>
</dbReference>
<dbReference type="PANTHER" id="PTHR13710">
    <property type="entry name" value="DNA HELICASE RECQ FAMILY MEMBER"/>
    <property type="match status" value="1"/>
</dbReference>
<keyword evidence="13" id="KW-0234">DNA repair</keyword>
<dbReference type="InterPro" id="IPR002121">
    <property type="entry name" value="HRDC_dom"/>
</dbReference>
<evidence type="ECO:0000256" key="11">
    <source>
        <dbReference type="ARBA" id="ARBA00023125"/>
    </source>
</evidence>
<evidence type="ECO:0000256" key="9">
    <source>
        <dbReference type="ARBA" id="ARBA00022833"/>
    </source>
</evidence>
<evidence type="ECO:0000256" key="16">
    <source>
        <dbReference type="NCBIfam" id="TIGR01389"/>
    </source>
</evidence>
<keyword evidence="4" id="KW-0479">Metal-binding</keyword>
<sequence>MEKALEILKKYYGYNSFRGKQEEIISEILKGNDVLTIMPTGGGKSICYQVPAMLLDGITLVISPLISLMKDQVDSINNIGIQSAYINSSLSNLEINDILGKVKNGEIKILYVAPERLESNEFLTLITQIEISQIAIDEAHCVSQWGHDFRVSYRRISRFISLLTKRPIVTAFTATATEEVRRDIIEKLTLKNPKIFISGFDRENLKIVVEKGVIRKNYLLDYIEKNKDESGIIYCATRKEVDNLHSFLIQKGIDVEKYHAGLGDEERKRAQEDFIYDKSKIIIATNAFGMGIDKPNIRYVIHYNMPKNIEGYYQEIGRAGRDGENSECIMLFSPSDVQTQRYIIDAGTVDPVRKENELSKLQTMINFVYSQECYRKFILKYFGEEVEEDCNNCSNCEAQGELVDKTEDAQKVISCAYRMGQKYGIGMIVDVLRGSTNKKVIELGLDKLSTYNIMKNYTKDKLSEFINILISHGYLNYRGEYPVVTLNNKSVEIVKGQRQVFVRQINVKKTVSKNNELFNILRIIRMEIASEEKIPPYIIFGDNTLKEFSTRMPITEEQFLDISGVGKAKLEKYGEIFMEAIRKYINENNINVNFVFNTTTKEVRETKSKGDIKEKSYVTTVNMLRKNISFEDVAKERGITIQTIFNHIEQYLADNNDLGFDINFSDFFTDEEEAIIDKAIEEVGANTLKPIKERVPENITYNAIKAVILKKFIMNNNI</sequence>
<evidence type="ECO:0000256" key="14">
    <source>
        <dbReference type="ARBA" id="ARBA00023235"/>
    </source>
</evidence>
<dbReference type="Pfam" id="PF16124">
    <property type="entry name" value="RecQ_Zn_bind"/>
    <property type="match status" value="1"/>
</dbReference>